<proteinExistence type="predicted"/>
<dbReference type="OrthoDB" id="820612at2"/>
<dbReference type="AlphaFoldDB" id="A0A521D5P3"/>
<evidence type="ECO:0000313" key="1">
    <source>
        <dbReference type="EMBL" id="SMO67014.1"/>
    </source>
</evidence>
<evidence type="ECO:0000313" key="2">
    <source>
        <dbReference type="Proteomes" id="UP000319040"/>
    </source>
</evidence>
<accession>A0A521D5P3</accession>
<dbReference type="Proteomes" id="UP000319040">
    <property type="component" value="Unassembled WGS sequence"/>
</dbReference>
<dbReference type="PROSITE" id="PS51257">
    <property type="entry name" value="PROKAR_LIPOPROTEIN"/>
    <property type="match status" value="1"/>
</dbReference>
<protein>
    <submittedName>
        <fullName evidence="1">Uncharacterized protein</fullName>
    </submittedName>
</protein>
<reference evidence="1 2" key="1">
    <citation type="submission" date="2017-05" db="EMBL/GenBank/DDBJ databases">
        <authorList>
            <person name="Varghese N."/>
            <person name="Submissions S."/>
        </authorList>
    </citation>
    <scope>NUCLEOTIDE SEQUENCE [LARGE SCALE GENOMIC DNA]</scope>
    <source>
        <strain evidence="1 2">DSM 27040</strain>
    </source>
</reference>
<dbReference type="EMBL" id="FXTB01000004">
    <property type="protein sequence ID" value="SMO67014.1"/>
    <property type="molecule type" value="Genomic_DNA"/>
</dbReference>
<keyword evidence="2" id="KW-1185">Reference proteome</keyword>
<gene>
    <name evidence="1" type="ORF">SAMN06265379_104272</name>
</gene>
<organism evidence="1 2">
    <name type="scientific">Saccharicrinis carchari</name>
    <dbReference type="NCBI Taxonomy" id="1168039"/>
    <lineage>
        <taxon>Bacteria</taxon>
        <taxon>Pseudomonadati</taxon>
        <taxon>Bacteroidota</taxon>
        <taxon>Bacteroidia</taxon>
        <taxon>Marinilabiliales</taxon>
        <taxon>Marinilabiliaceae</taxon>
        <taxon>Saccharicrinis</taxon>
    </lineage>
</organism>
<sequence length="302" mass="32117">MKNIFKLLFAFSVLLVTSCDNDPDLRMPDTTDGFLPRIDINAVAGSSLVDASNIDDVVFAMDLGIEDGFTKTTASRYDLIVKYGKLDKSYVTAVVEADVKLGAVSYTIDEVVAALGVNKANIAVGESMVFALDVTLASGKKLPAFVNGNSTYSSSVLSLPNVSPIANYAVACGIFADFTGNYKVEYVSGAQGTVFGYGIFEEGEIVEMESTGYTSRQFGFSYLFGDFGLVDLKLELSCGDILVQHSKSGIGCGGPGLNLGPTNTIYSYDPNDDSELMISFTENIDAGCGGSPQEVVLRLVKQ</sequence>
<name>A0A521D5P3_SACCC</name>
<dbReference type="RefSeq" id="WP_142533412.1">
    <property type="nucleotide sequence ID" value="NZ_FXTB01000004.1"/>
</dbReference>